<accession>A0AAN8EE88</accession>
<evidence type="ECO:0000313" key="2">
    <source>
        <dbReference type="EMBL" id="KAK5949418.1"/>
    </source>
</evidence>
<dbReference type="Proteomes" id="UP001316803">
    <property type="component" value="Unassembled WGS sequence"/>
</dbReference>
<feature type="region of interest" description="Disordered" evidence="1">
    <location>
        <begin position="140"/>
        <end position="232"/>
    </location>
</feature>
<reference evidence="2 3" key="1">
    <citation type="submission" date="2022-12" db="EMBL/GenBank/DDBJ databases">
        <title>Genomic features and morphological characterization of a novel Knufia sp. strain isolated from spacecraft assembly facility.</title>
        <authorList>
            <person name="Teixeira M."/>
            <person name="Chander A.M."/>
            <person name="Stajich J.E."/>
            <person name="Venkateswaran K."/>
        </authorList>
    </citation>
    <scope>NUCLEOTIDE SEQUENCE [LARGE SCALE GENOMIC DNA]</scope>
    <source>
        <strain evidence="2 3">FJI-L2-BK-P2</strain>
    </source>
</reference>
<protein>
    <submittedName>
        <fullName evidence="2">Uncharacterized protein</fullName>
    </submittedName>
</protein>
<dbReference type="AlphaFoldDB" id="A0AAN8EE88"/>
<evidence type="ECO:0000256" key="1">
    <source>
        <dbReference type="SAM" id="MobiDB-lite"/>
    </source>
</evidence>
<sequence>MKQSCFTEGNEKLSPARAQDILTLKQHFQAALSSSTLKQHPGAVSSLPAPDALDEANIASHLDNDATEGDSPVQTLLAGLLNALRHNEVPMLEGLLQSLRGNGAPQEITTHFRRNFESLQEQGIMSGKTLDEEELMAMASRAAEPQPWSDTPSAIDLRGLSPGHEGSLSPSSDQTDISGSSIGGSVSSFTDQMNGSVTLPEPSYYPEVGPGREGHIKLAENNPYPHGEPTSA</sequence>
<evidence type="ECO:0000313" key="3">
    <source>
        <dbReference type="Proteomes" id="UP001316803"/>
    </source>
</evidence>
<gene>
    <name evidence="2" type="ORF">OHC33_009591</name>
</gene>
<organism evidence="2 3">
    <name type="scientific">Knufia fluminis</name>
    <dbReference type="NCBI Taxonomy" id="191047"/>
    <lineage>
        <taxon>Eukaryota</taxon>
        <taxon>Fungi</taxon>
        <taxon>Dikarya</taxon>
        <taxon>Ascomycota</taxon>
        <taxon>Pezizomycotina</taxon>
        <taxon>Eurotiomycetes</taxon>
        <taxon>Chaetothyriomycetidae</taxon>
        <taxon>Chaetothyriales</taxon>
        <taxon>Trichomeriaceae</taxon>
        <taxon>Knufia</taxon>
    </lineage>
</organism>
<dbReference type="EMBL" id="JAKLMC020000036">
    <property type="protein sequence ID" value="KAK5949418.1"/>
    <property type="molecule type" value="Genomic_DNA"/>
</dbReference>
<keyword evidence="3" id="KW-1185">Reference proteome</keyword>
<feature type="compositionally biased region" description="Low complexity" evidence="1">
    <location>
        <begin position="169"/>
        <end position="188"/>
    </location>
</feature>
<name>A0AAN8EE88_9EURO</name>
<proteinExistence type="predicted"/>
<comment type="caution">
    <text evidence="2">The sequence shown here is derived from an EMBL/GenBank/DDBJ whole genome shotgun (WGS) entry which is preliminary data.</text>
</comment>